<reference evidence="6" key="1">
    <citation type="submission" date="2019-09" db="EMBL/GenBank/DDBJ databases">
        <authorList>
            <person name="Teo W.F.A."/>
            <person name="Duangmal K."/>
        </authorList>
    </citation>
    <scope>NUCLEOTIDE SEQUENCE [LARGE SCALE GENOMIC DNA]</scope>
    <source>
        <strain evidence="6">K81G1</strain>
    </source>
</reference>
<dbReference type="PANTHER" id="PTHR30055">
    <property type="entry name" value="HTH-TYPE TRANSCRIPTIONAL REGULATOR RUTR"/>
    <property type="match status" value="1"/>
</dbReference>
<dbReference type="InterPro" id="IPR004111">
    <property type="entry name" value="Repressor_TetR_C"/>
</dbReference>
<evidence type="ECO:0000256" key="3">
    <source>
        <dbReference type="ARBA" id="ARBA00023163"/>
    </source>
</evidence>
<proteinExistence type="predicted"/>
<evidence type="ECO:0000256" key="4">
    <source>
        <dbReference type="PROSITE-ProRule" id="PRU00335"/>
    </source>
</evidence>
<dbReference type="PROSITE" id="PS50977">
    <property type="entry name" value="HTH_TETR_2"/>
    <property type="match status" value="1"/>
</dbReference>
<dbReference type="RefSeq" id="WP_144748261.1">
    <property type="nucleotide sequence ID" value="NZ_VMNW02000032.1"/>
</dbReference>
<dbReference type="InterPro" id="IPR001647">
    <property type="entry name" value="HTH_TetR"/>
</dbReference>
<dbReference type="SUPFAM" id="SSF46689">
    <property type="entry name" value="Homeodomain-like"/>
    <property type="match status" value="1"/>
</dbReference>
<gene>
    <name evidence="6" type="ORF">FPZ12_021490</name>
</gene>
<dbReference type="AlphaFoldDB" id="A0A5N0V4G5"/>
<keyword evidence="7" id="KW-1185">Reference proteome</keyword>
<feature type="DNA-binding region" description="H-T-H motif" evidence="4">
    <location>
        <begin position="76"/>
        <end position="95"/>
    </location>
</feature>
<protein>
    <submittedName>
        <fullName evidence="6">TetR/AcrR family transcriptional regulator</fullName>
    </submittedName>
</protein>
<sequence>MTKRGPMDCLTCGRALREAGRGRPPRYCSRACRSKAYRARLADRTEPPAWDETLTAQRIVRAAIELADEGGAAALSMRALAARLGSGAMSLYRYVANRDDLVDLMADAVFAERPLPEDGAPEGWRAKLELSARAEWAVYQAHPWLPQLGLITRPPIGPNLMAYTDWRMQAVAAEHDVPFATLVQVATLVTSFVQSAALSENRERQETGLSRREWMRSRQRVIDRSLRARPLPMIARFGEEAFQATQPQAVFEFGLERILDGIGLLLVQPT</sequence>
<dbReference type="EMBL" id="VMNW02000032">
    <property type="protein sequence ID" value="KAA9158883.1"/>
    <property type="molecule type" value="Genomic_DNA"/>
</dbReference>
<dbReference type="Proteomes" id="UP000319769">
    <property type="component" value="Unassembled WGS sequence"/>
</dbReference>
<dbReference type="Gene3D" id="1.10.357.10">
    <property type="entry name" value="Tetracycline Repressor, domain 2"/>
    <property type="match status" value="1"/>
</dbReference>
<dbReference type="GO" id="GO:0003700">
    <property type="term" value="F:DNA-binding transcription factor activity"/>
    <property type="evidence" value="ECO:0007669"/>
    <property type="project" value="TreeGrafter"/>
</dbReference>
<dbReference type="Gene3D" id="1.10.10.60">
    <property type="entry name" value="Homeodomain-like"/>
    <property type="match status" value="1"/>
</dbReference>
<feature type="domain" description="HTH tetR-type" evidence="5">
    <location>
        <begin position="53"/>
        <end position="113"/>
    </location>
</feature>
<organism evidence="6 7">
    <name type="scientific">Amycolatopsis acidicola</name>
    <dbReference type="NCBI Taxonomy" id="2596893"/>
    <lineage>
        <taxon>Bacteria</taxon>
        <taxon>Bacillati</taxon>
        <taxon>Actinomycetota</taxon>
        <taxon>Actinomycetes</taxon>
        <taxon>Pseudonocardiales</taxon>
        <taxon>Pseudonocardiaceae</taxon>
        <taxon>Amycolatopsis</taxon>
    </lineage>
</organism>
<evidence type="ECO:0000259" key="5">
    <source>
        <dbReference type="PROSITE" id="PS50977"/>
    </source>
</evidence>
<keyword evidence="2 4" id="KW-0238">DNA-binding</keyword>
<dbReference type="Pfam" id="PF00440">
    <property type="entry name" value="TetR_N"/>
    <property type="match status" value="1"/>
</dbReference>
<evidence type="ECO:0000256" key="1">
    <source>
        <dbReference type="ARBA" id="ARBA00023015"/>
    </source>
</evidence>
<comment type="caution">
    <text evidence="6">The sequence shown here is derived from an EMBL/GenBank/DDBJ whole genome shotgun (WGS) entry which is preliminary data.</text>
</comment>
<dbReference type="InterPro" id="IPR050109">
    <property type="entry name" value="HTH-type_TetR-like_transc_reg"/>
</dbReference>
<evidence type="ECO:0000313" key="6">
    <source>
        <dbReference type="EMBL" id="KAA9158883.1"/>
    </source>
</evidence>
<keyword evidence="3" id="KW-0804">Transcription</keyword>
<dbReference type="GO" id="GO:0000976">
    <property type="term" value="F:transcription cis-regulatory region binding"/>
    <property type="evidence" value="ECO:0007669"/>
    <property type="project" value="TreeGrafter"/>
</dbReference>
<accession>A0A5N0V4G5</accession>
<dbReference type="Pfam" id="PF02909">
    <property type="entry name" value="TetR_C_1"/>
    <property type="match status" value="1"/>
</dbReference>
<name>A0A5N0V4G5_9PSEU</name>
<evidence type="ECO:0000256" key="2">
    <source>
        <dbReference type="ARBA" id="ARBA00023125"/>
    </source>
</evidence>
<dbReference type="PANTHER" id="PTHR30055:SF151">
    <property type="entry name" value="TRANSCRIPTIONAL REGULATORY PROTEIN"/>
    <property type="match status" value="1"/>
</dbReference>
<dbReference type="InterPro" id="IPR009057">
    <property type="entry name" value="Homeodomain-like_sf"/>
</dbReference>
<dbReference type="GO" id="GO:0045892">
    <property type="term" value="P:negative regulation of DNA-templated transcription"/>
    <property type="evidence" value="ECO:0007669"/>
    <property type="project" value="InterPro"/>
</dbReference>
<dbReference type="OrthoDB" id="4540879at2"/>
<dbReference type="InterPro" id="IPR036271">
    <property type="entry name" value="Tet_transcr_reg_TetR-rel_C_sf"/>
</dbReference>
<dbReference type="SUPFAM" id="SSF48498">
    <property type="entry name" value="Tetracyclin repressor-like, C-terminal domain"/>
    <property type="match status" value="1"/>
</dbReference>
<evidence type="ECO:0000313" key="7">
    <source>
        <dbReference type="Proteomes" id="UP000319769"/>
    </source>
</evidence>
<keyword evidence="1" id="KW-0805">Transcription regulation</keyword>